<dbReference type="EMBL" id="BSXS01004809">
    <property type="protein sequence ID" value="GME83523.1"/>
    <property type="molecule type" value="Genomic_DNA"/>
</dbReference>
<proteinExistence type="predicted"/>
<gene>
    <name evidence="1" type="ORF">Amon02_000622800</name>
</gene>
<evidence type="ECO:0000313" key="2">
    <source>
        <dbReference type="Proteomes" id="UP001165064"/>
    </source>
</evidence>
<name>A0ACB5T8P4_AMBMO</name>
<dbReference type="Proteomes" id="UP001165064">
    <property type="component" value="Unassembled WGS sequence"/>
</dbReference>
<protein>
    <submittedName>
        <fullName evidence="1">Unnamed protein product</fullName>
    </submittedName>
</protein>
<keyword evidence="2" id="KW-1185">Reference proteome</keyword>
<organism evidence="1 2">
    <name type="scientific">Ambrosiozyma monospora</name>
    <name type="common">Yeast</name>
    <name type="synonym">Endomycopsis monosporus</name>
    <dbReference type="NCBI Taxonomy" id="43982"/>
    <lineage>
        <taxon>Eukaryota</taxon>
        <taxon>Fungi</taxon>
        <taxon>Dikarya</taxon>
        <taxon>Ascomycota</taxon>
        <taxon>Saccharomycotina</taxon>
        <taxon>Pichiomycetes</taxon>
        <taxon>Pichiales</taxon>
        <taxon>Pichiaceae</taxon>
        <taxon>Ambrosiozyma</taxon>
    </lineage>
</organism>
<comment type="caution">
    <text evidence="1">The sequence shown here is derived from an EMBL/GenBank/DDBJ whole genome shotgun (WGS) entry which is preliminary data.</text>
</comment>
<accession>A0ACB5T8P4</accession>
<evidence type="ECO:0000313" key="1">
    <source>
        <dbReference type="EMBL" id="GME83523.1"/>
    </source>
</evidence>
<reference evidence="1" key="1">
    <citation type="submission" date="2023-04" db="EMBL/GenBank/DDBJ databases">
        <title>Ambrosiozyma monospora NBRC 10751.</title>
        <authorList>
            <person name="Ichikawa N."/>
            <person name="Sato H."/>
            <person name="Tonouchi N."/>
        </authorList>
    </citation>
    <scope>NUCLEOTIDE SEQUENCE</scope>
    <source>
        <strain evidence="1">NBRC 10751</strain>
    </source>
</reference>
<sequence>MTKFFDTFSLSELKTKIEVPKDKDAFYSNDSLTNRDIIPIPSDRRTWTPFSYATYWIVEGVSISGYTTGSTLVGFGLSPKQSICCSVAARHHIWCNGCHHGMDWVSSSHWFPFDC</sequence>